<dbReference type="InterPro" id="IPR012334">
    <property type="entry name" value="Pectin_lyas_fold"/>
</dbReference>
<feature type="signal peptide" evidence="1">
    <location>
        <begin position="1"/>
        <end position="21"/>
    </location>
</feature>
<sequence length="670" mass="74041">MKYILFTICVLCVQSAGLAVAEMRMVVSPDLVGRNINLPVCNFVYHEECSIGFTEMDKLISNPSFFEMIIKENSSVIIEFSEGIYRLNQAMNIVWPAKSAANALILKAAGHVVISGAQKIERFYPVDTDADARFTPDLDKKVLAAAVKNILPNIKQIREKGFGWPSRPVTTELFIADQPMTLARWPDQQFSKIIRSSSISDTDKFRFSIQGQRLAKWVKEPAMNIFSYWKHDWASETLAVKTIDVANEIIELGGKGALYGIANGQRVFVENAISELDNYNEWYLDADTGVIYFIPPPNTNLDKVEISVAENLLTITNSAFVNITGLIFEKSRGNALVCEACNQVVFDRTETRLTGNAAFVFRNSLKSGLINSKVNDTGEGGVSLGGGNRQTLESAENFVKNSIIKNFNRSGQSYRYAVSIGGVGQIVSANYISGGSHSAIFFLGNDHLIENNHISDVVLDTSDAGAIYTGQDLSARGTVISNNFFTRIGSVNKQFEAKGIYLDDQVSGISVLKNTFLNVSQAVFIGGGRDNIVEDNFFINSTPPIHLDARGLGTQPTVEQLRTLTAVPYNKYPYAERYANLKNILQDEFGKPKYNIVNRNIVLGLANIDVSPKARSGITLNDFYRESDIVFLNKNLSIRNNPGDFILSPASPVFKKGFYQGDLTLIPVLH</sequence>
<dbReference type="SUPFAM" id="SSF51126">
    <property type="entry name" value="Pectin lyase-like"/>
    <property type="match status" value="1"/>
</dbReference>
<feature type="chain" id="PRO_5019383686" evidence="1">
    <location>
        <begin position="22"/>
        <end position="670"/>
    </location>
</feature>
<dbReference type="EMBL" id="CP034433">
    <property type="protein sequence ID" value="AZN36850.1"/>
    <property type="molecule type" value="Genomic_DNA"/>
</dbReference>
<dbReference type="Proteomes" id="UP000282438">
    <property type="component" value="Chromosome"/>
</dbReference>
<evidence type="ECO:0000256" key="1">
    <source>
        <dbReference type="SAM" id="SignalP"/>
    </source>
</evidence>
<organism evidence="2 3">
    <name type="scientific">Iodobacter ciconiae</name>
    <dbReference type="NCBI Taxonomy" id="2496266"/>
    <lineage>
        <taxon>Bacteria</taxon>
        <taxon>Pseudomonadati</taxon>
        <taxon>Pseudomonadota</taxon>
        <taxon>Betaproteobacteria</taxon>
        <taxon>Neisseriales</taxon>
        <taxon>Chitinibacteraceae</taxon>
        <taxon>Iodobacter</taxon>
    </lineage>
</organism>
<dbReference type="KEGG" id="iod:EJO50_10375"/>
<dbReference type="OrthoDB" id="227157at2"/>
<protein>
    <submittedName>
        <fullName evidence="2">Uncharacterized protein</fullName>
    </submittedName>
</protein>
<keyword evidence="3" id="KW-1185">Reference proteome</keyword>
<reference evidence="2 3" key="1">
    <citation type="submission" date="2018-12" db="EMBL/GenBank/DDBJ databases">
        <title>Complete genome sequence of Iodobacter sp. H11R3.</title>
        <authorList>
            <person name="Bae J.-W."/>
        </authorList>
    </citation>
    <scope>NUCLEOTIDE SEQUENCE [LARGE SCALE GENOMIC DNA]</scope>
    <source>
        <strain evidence="2 3">H11R3</strain>
    </source>
</reference>
<gene>
    <name evidence="2" type="ORF">EJO50_10375</name>
</gene>
<dbReference type="InterPro" id="IPR011050">
    <property type="entry name" value="Pectin_lyase_fold/virulence"/>
</dbReference>
<dbReference type="RefSeq" id="WP_125973926.1">
    <property type="nucleotide sequence ID" value="NZ_CP034433.1"/>
</dbReference>
<proteinExistence type="predicted"/>
<dbReference type="AlphaFoldDB" id="A0A3S8ZTL4"/>
<dbReference type="PANTHER" id="PTHR36453:SF1">
    <property type="entry name" value="RIGHT HANDED BETA HELIX DOMAIN-CONTAINING PROTEIN"/>
    <property type="match status" value="1"/>
</dbReference>
<dbReference type="PANTHER" id="PTHR36453">
    <property type="entry name" value="SECRETED PROTEIN-RELATED"/>
    <property type="match status" value="1"/>
</dbReference>
<dbReference type="Gene3D" id="2.160.20.10">
    <property type="entry name" value="Single-stranded right-handed beta-helix, Pectin lyase-like"/>
    <property type="match status" value="1"/>
</dbReference>
<accession>A0A3S8ZTL4</accession>
<name>A0A3S8ZTL4_9NEIS</name>
<evidence type="ECO:0000313" key="3">
    <source>
        <dbReference type="Proteomes" id="UP000282438"/>
    </source>
</evidence>
<keyword evidence="1" id="KW-0732">Signal</keyword>
<evidence type="ECO:0000313" key="2">
    <source>
        <dbReference type="EMBL" id="AZN36850.1"/>
    </source>
</evidence>